<protein>
    <recommendedName>
        <fullName evidence="3">Tetratricopeptide repeat protein</fullName>
    </recommendedName>
</protein>
<proteinExistence type="predicted"/>
<evidence type="ECO:0000313" key="2">
    <source>
        <dbReference type="Proteomes" id="UP000317318"/>
    </source>
</evidence>
<dbReference type="RefSeq" id="WP_145364097.1">
    <property type="nucleotide sequence ID" value="NZ_CP036268.1"/>
</dbReference>
<evidence type="ECO:0000313" key="1">
    <source>
        <dbReference type="EMBL" id="QDT38036.1"/>
    </source>
</evidence>
<dbReference type="Proteomes" id="UP000317318">
    <property type="component" value="Chromosome"/>
</dbReference>
<dbReference type="EMBL" id="CP036268">
    <property type="protein sequence ID" value="QDT38036.1"/>
    <property type="molecule type" value="Genomic_DNA"/>
</dbReference>
<reference evidence="1 2" key="1">
    <citation type="submission" date="2019-02" db="EMBL/GenBank/DDBJ databases">
        <title>Deep-cultivation of Planctomycetes and their phenomic and genomic characterization uncovers novel biology.</title>
        <authorList>
            <person name="Wiegand S."/>
            <person name="Jogler M."/>
            <person name="Boedeker C."/>
            <person name="Pinto D."/>
            <person name="Vollmers J."/>
            <person name="Rivas-Marin E."/>
            <person name="Kohn T."/>
            <person name="Peeters S.H."/>
            <person name="Heuer A."/>
            <person name="Rast P."/>
            <person name="Oberbeckmann S."/>
            <person name="Bunk B."/>
            <person name="Jeske O."/>
            <person name="Meyerdierks A."/>
            <person name="Storesund J.E."/>
            <person name="Kallscheuer N."/>
            <person name="Luecker S."/>
            <person name="Lage O.M."/>
            <person name="Pohl T."/>
            <person name="Merkel B.J."/>
            <person name="Hornburger P."/>
            <person name="Mueller R.-W."/>
            <person name="Bruemmer F."/>
            <person name="Labrenz M."/>
            <person name="Spormann A.M."/>
            <person name="Op den Camp H."/>
            <person name="Overmann J."/>
            <person name="Amann R."/>
            <person name="Jetten M.S.M."/>
            <person name="Mascher T."/>
            <person name="Medema M.H."/>
            <person name="Devos D.P."/>
            <person name="Kaster A.-K."/>
            <person name="Ovreas L."/>
            <person name="Rohde M."/>
            <person name="Galperin M.Y."/>
            <person name="Jogler C."/>
        </authorList>
    </citation>
    <scope>NUCLEOTIDE SEQUENCE [LARGE SCALE GENOMIC DNA]</scope>
    <source>
        <strain evidence="1 2">Pan189</strain>
    </source>
</reference>
<accession>A0A517R2D1</accession>
<evidence type="ECO:0008006" key="3">
    <source>
        <dbReference type="Google" id="ProtNLM"/>
    </source>
</evidence>
<dbReference type="KEGG" id="svp:Pan189_24210"/>
<organism evidence="1 2">
    <name type="scientific">Stratiformator vulcanicus</name>
    <dbReference type="NCBI Taxonomy" id="2527980"/>
    <lineage>
        <taxon>Bacteria</taxon>
        <taxon>Pseudomonadati</taxon>
        <taxon>Planctomycetota</taxon>
        <taxon>Planctomycetia</taxon>
        <taxon>Planctomycetales</taxon>
        <taxon>Planctomycetaceae</taxon>
        <taxon>Stratiformator</taxon>
    </lineage>
</organism>
<name>A0A517R2D1_9PLAN</name>
<sequence>MVASILDGEAGESPKATWKSFFAAHTPSPAALNRSTEKLHRKGRHDHVVELIRAALRVGLSRPWMYEVLGISLELSGAPQAEVERALLSRVDFVAADVPNLLLSGAYLNRLGAKRPALRLYQEAAQLDPNRAETYAVSLRLAQSLDDFEVIGWAAAGLMRTAWTDRGEALRKQAKDAVLIAVEQLQEADRNEEAEQLRSQFDRAASQDLVLRLDWSGDADLDLFVEEPSGTTCSHEVPITGGGGYLGHDGYGPDSDNSYELYVCPLAFDGLYTVRIRHVRGNVVGKRAKLRIVRFRGTEQETVRVIPIELIGPETPVLVAMSAGRRTAAIESKPRRSAAAIPDTQRGSIHQLVGRLSPEQLAAGNQFQVGMNNGGVAIGGGAVGGAAFNAVGYTPITTTLSQGATLQTQAIVSADRRYVRITAAPAFTQITGVDTFSFVSGGP</sequence>
<gene>
    <name evidence="1" type="ORF">Pan189_24210</name>
</gene>
<keyword evidence="2" id="KW-1185">Reference proteome</keyword>
<dbReference type="OrthoDB" id="291546at2"/>
<dbReference type="AlphaFoldDB" id="A0A517R2D1"/>